<evidence type="ECO:0000313" key="2">
    <source>
        <dbReference type="EMBL" id="PZF86601.1"/>
    </source>
</evidence>
<evidence type="ECO:0000256" key="1">
    <source>
        <dbReference type="SAM" id="MobiDB-lite"/>
    </source>
</evidence>
<feature type="region of interest" description="Disordered" evidence="1">
    <location>
        <begin position="57"/>
        <end position="105"/>
    </location>
</feature>
<proteinExistence type="predicted"/>
<sequence length="105" mass="10265">MSTFEEYAALARHLASQQRAGEQGAAAEAQRRRDLDAAVASLDHRLTAQGQRLDQLGHTIGVTPGTPGAAAAPPVGPVPGSGRAPAYPTGGPDTGGATGGGPGGG</sequence>
<accession>A0A2W2BGD9</accession>
<dbReference type="EMBL" id="POTX01000307">
    <property type="protein sequence ID" value="PZF86601.1"/>
    <property type="molecule type" value="Genomic_DNA"/>
</dbReference>
<feature type="compositionally biased region" description="Gly residues" evidence="1">
    <location>
        <begin position="92"/>
        <end position="105"/>
    </location>
</feature>
<gene>
    <name evidence="2" type="ORF">C1I93_27540</name>
</gene>
<name>A0A2W2BGD9_9ACTN</name>
<evidence type="ECO:0000313" key="3">
    <source>
        <dbReference type="Proteomes" id="UP000248627"/>
    </source>
</evidence>
<comment type="caution">
    <text evidence="2">The sequence shown here is derived from an EMBL/GenBank/DDBJ whole genome shotgun (WGS) entry which is preliminary data.</text>
</comment>
<dbReference type="AlphaFoldDB" id="A0A2W2BGD9"/>
<dbReference type="Proteomes" id="UP000248627">
    <property type="component" value="Unassembled WGS sequence"/>
</dbReference>
<protein>
    <submittedName>
        <fullName evidence="2">Uncharacterized protein</fullName>
    </submittedName>
</protein>
<feature type="compositionally biased region" description="Low complexity" evidence="1">
    <location>
        <begin position="61"/>
        <end position="91"/>
    </location>
</feature>
<keyword evidence="3" id="KW-1185">Reference proteome</keyword>
<feature type="non-terminal residue" evidence="2">
    <location>
        <position position="105"/>
    </location>
</feature>
<reference evidence="2 3" key="1">
    <citation type="submission" date="2018-01" db="EMBL/GenBank/DDBJ databases">
        <title>Draft genome sequence of Jishengella endophytica.</title>
        <authorList>
            <person name="Sahin N."/>
            <person name="Ay H."/>
            <person name="Saygin H."/>
        </authorList>
    </citation>
    <scope>NUCLEOTIDE SEQUENCE [LARGE SCALE GENOMIC DNA]</scope>
    <source>
        <strain evidence="2 3">DSM 45430</strain>
    </source>
</reference>
<organism evidence="2 3">
    <name type="scientific">Micromonospora endophytica</name>
    <dbReference type="NCBI Taxonomy" id="515350"/>
    <lineage>
        <taxon>Bacteria</taxon>
        <taxon>Bacillati</taxon>
        <taxon>Actinomycetota</taxon>
        <taxon>Actinomycetes</taxon>
        <taxon>Micromonosporales</taxon>
        <taxon>Micromonosporaceae</taxon>
        <taxon>Micromonospora</taxon>
    </lineage>
</organism>